<dbReference type="InterPro" id="IPR001007">
    <property type="entry name" value="VWF_dom"/>
</dbReference>
<feature type="disulfide bond" evidence="4">
    <location>
        <begin position="1199"/>
        <end position="1251"/>
    </location>
</feature>
<evidence type="ECO:0000313" key="8">
    <source>
        <dbReference type="Ensembl" id="ENSCSAVP00000000364.1"/>
    </source>
</evidence>
<reference evidence="9" key="1">
    <citation type="submission" date="2003-08" db="EMBL/GenBank/DDBJ databases">
        <authorList>
            <person name="Birren B."/>
            <person name="Nusbaum C."/>
            <person name="Abebe A."/>
            <person name="Abouelleil A."/>
            <person name="Adekoya E."/>
            <person name="Ait-zahra M."/>
            <person name="Allen N."/>
            <person name="Allen T."/>
            <person name="An P."/>
            <person name="Anderson M."/>
            <person name="Anderson S."/>
            <person name="Arachchi H."/>
            <person name="Armbruster J."/>
            <person name="Bachantsang P."/>
            <person name="Baldwin J."/>
            <person name="Barry A."/>
            <person name="Bayul T."/>
            <person name="Blitshsteyn B."/>
            <person name="Bloom T."/>
            <person name="Blye J."/>
            <person name="Boguslavskiy L."/>
            <person name="Borowsky M."/>
            <person name="Boukhgalter B."/>
            <person name="Brunache A."/>
            <person name="Butler J."/>
            <person name="Calixte N."/>
            <person name="Calvo S."/>
            <person name="Camarata J."/>
            <person name="Campo K."/>
            <person name="Chang J."/>
            <person name="Cheshatsang Y."/>
            <person name="Citroen M."/>
            <person name="Collymore A."/>
            <person name="Considine T."/>
            <person name="Cook A."/>
            <person name="Cooke P."/>
            <person name="Corum B."/>
            <person name="Cuomo C."/>
            <person name="David R."/>
            <person name="Dawoe T."/>
            <person name="Degray S."/>
            <person name="Dodge S."/>
            <person name="Dooley K."/>
            <person name="Dorje P."/>
            <person name="Dorjee K."/>
            <person name="Dorris L."/>
            <person name="Duffey N."/>
            <person name="Dupes A."/>
            <person name="Elkins T."/>
            <person name="Engels R."/>
            <person name="Erickson J."/>
            <person name="Farina A."/>
            <person name="Faro S."/>
            <person name="Ferreira P."/>
            <person name="Fischer H."/>
            <person name="Fitzgerald M."/>
            <person name="Foley K."/>
            <person name="Gage D."/>
            <person name="Galagan J."/>
            <person name="Gearin G."/>
            <person name="Gnerre S."/>
            <person name="Gnirke A."/>
            <person name="Goyette A."/>
            <person name="Graham J."/>
            <person name="Grandbois E."/>
            <person name="Gyaltsen K."/>
            <person name="Hafez N."/>
            <person name="Hagopian D."/>
            <person name="Hagos B."/>
            <person name="Hall J."/>
            <person name="Hatcher B."/>
            <person name="Heller A."/>
            <person name="Higgins H."/>
            <person name="Honan T."/>
            <person name="Horn A."/>
            <person name="Houde N."/>
            <person name="Hughes L."/>
            <person name="Hulme W."/>
            <person name="Husby E."/>
            <person name="Iliev I."/>
            <person name="Jaffe D."/>
            <person name="Jones C."/>
            <person name="Kamal M."/>
            <person name="Kamat A."/>
            <person name="Kamvysselis M."/>
            <person name="Karlsson E."/>
            <person name="Kells C."/>
            <person name="Kieu A."/>
            <person name="Kisner P."/>
            <person name="Kodira C."/>
            <person name="Kulbokas E."/>
            <person name="Labutti K."/>
            <person name="Lama D."/>
            <person name="Landers T."/>
            <person name="Leger J."/>
            <person name="Levine S."/>
            <person name="Lewis D."/>
            <person name="Lewis T."/>
            <person name="Lindblad-toh K."/>
            <person name="Liu X."/>
            <person name="Lokyitsang T."/>
            <person name="Lokyitsang Y."/>
            <person name="Lucien O."/>
            <person name="Lui A."/>
            <person name="Ma L.J."/>
            <person name="Mabbitt R."/>
            <person name="Macdonald J."/>
            <person name="Maclean C."/>
            <person name="Major J."/>
            <person name="Manning J."/>
            <person name="Marabella R."/>
            <person name="Maru K."/>
            <person name="Matthews C."/>
            <person name="Mauceli E."/>
            <person name="Mccarthy M."/>
            <person name="Mcdonough S."/>
            <person name="Mcghee T."/>
            <person name="Meldrim J."/>
            <person name="Meneus L."/>
            <person name="Mesirov J."/>
            <person name="Mihalev A."/>
            <person name="Mihova T."/>
            <person name="Mikkelsen T."/>
            <person name="Mlenga V."/>
            <person name="Moru K."/>
            <person name="Mozes J."/>
            <person name="Mulrain L."/>
            <person name="Munson G."/>
            <person name="Naylor J."/>
            <person name="Newes C."/>
            <person name="Nguyen C."/>
            <person name="Nguyen N."/>
            <person name="Nguyen T."/>
            <person name="Nicol R."/>
            <person name="Nielsen C."/>
            <person name="Nizzari M."/>
            <person name="Norbu C."/>
            <person name="Norbu N."/>
            <person name="O'donnell P."/>
            <person name="Okoawo O."/>
            <person name="O'leary S."/>
            <person name="Omotosho B."/>
            <person name="O'neill K."/>
            <person name="Osman S."/>
            <person name="Parker S."/>
            <person name="Perrin D."/>
            <person name="Phunkhang P."/>
            <person name="Piqani B."/>
            <person name="Purcell S."/>
            <person name="Rachupka T."/>
            <person name="Ramasamy U."/>
            <person name="Rameau R."/>
            <person name="Ray V."/>
            <person name="Raymond C."/>
            <person name="Retta R."/>
            <person name="Richardson S."/>
            <person name="Rise C."/>
            <person name="Rodriguez J."/>
            <person name="Rogers J."/>
            <person name="Rogov P."/>
            <person name="Rutman M."/>
            <person name="Schupbach R."/>
            <person name="Seaman C."/>
            <person name="Settipalli S."/>
            <person name="Sharpe T."/>
            <person name="Sheridan J."/>
            <person name="Sherpa N."/>
            <person name="Shi J."/>
            <person name="Smirnov S."/>
            <person name="Smith C."/>
            <person name="Sougnez C."/>
            <person name="Spencer B."/>
            <person name="Stalker J."/>
            <person name="Stange-thomann N."/>
            <person name="Stavropoulos S."/>
            <person name="Stetson K."/>
            <person name="Stone C."/>
            <person name="Stone S."/>
            <person name="Stubbs M."/>
            <person name="Talamas J."/>
            <person name="Tchuinga P."/>
            <person name="Tenzing P."/>
            <person name="Tesfaye S."/>
            <person name="Theodore J."/>
            <person name="Thoulutsang Y."/>
            <person name="Topham K."/>
            <person name="Towey S."/>
            <person name="Tsamla T."/>
            <person name="Tsomo N."/>
            <person name="Vallee D."/>
            <person name="Vassiliev H."/>
            <person name="Venkataraman V."/>
            <person name="Vinson J."/>
            <person name="Vo A."/>
            <person name="Wade C."/>
            <person name="Wang S."/>
            <person name="Wangchuk T."/>
            <person name="Wangdi T."/>
            <person name="Whittaker C."/>
            <person name="Wilkinson J."/>
            <person name="Wu Y."/>
            <person name="Wyman D."/>
            <person name="Yadav S."/>
            <person name="Yang S."/>
            <person name="Yang X."/>
            <person name="Yeager S."/>
            <person name="Yee E."/>
            <person name="Young G."/>
            <person name="Zainoun J."/>
            <person name="Zembeck L."/>
            <person name="Zimmer A."/>
            <person name="Zody M."/>
            <person name="Lander E."/>
        </authorList>
    </citation>
    <scope>NUCLEOTIDE SEQUENCE [LARGE SCALE GENOMIC DNA]</scope>
</reference>
<evidence type="ECO:0000313" key="9">
    <source>
        <dbReference type="Proteomes" id="UP000007875"/>
    </source>
</evidence>
<feature type="disulfide bond" evidence="4">
    <location>
        <begin position="1169"/>
        <end position="1219"/>
    </location>
</feature>
<name>H2Y4W6_CIOSA</name>
<dbReference type="HOGENOM" id="CLU_264976_0_0_1"/>
<accession>H2Y4W6</accession>
<dbReference type="Ensembl" id="ENSCSAVT00000000369.1">
    <property type="protein sequence ID" value="ENSCSAVP00000000364.1"/>
    <property type="gene ID" value="ENSCSAVG00000000205.1"/>
</dbReference>
<organism evidence="8 9">
    <name type="scientific">Ciona savignyi</name>
    <name type="common">Pacific transparent sea squirt</name>
    <dbReference type="NCBI Taxonomy" id="51511"/>
    <lineage>
        <taxon>Eukaryota</taxon>
        <taxon>Metazoa</taxon>
        <taxon>Chordata</taxon>
        <taxon>Tunicata</taxon>
        <taxon>Ascidiacea</taxon>
        <taxon>Phlebobranchia</taxon>
        <taxon>Cionidae</taxon>
        <taxon>Ciona</taxon>
    </lineage>
</organism>
<feature type="domain" description="VWFC" evidence="6">
    <location>
        <begin position="31"/>
        <end position="90"/>
    </location>
</feature>
<dbReference type="SUPFAM" id="SSF57567">
    <property type="entry name" value="Serine protease inhibitors"/>
    <property type="match status" value="1"/>
</dbReference>
<dbReference type="Proteomes" id="UP000007875">
    <property type="component" value="Unassembled WGS sequence"/>
</dbReference>
<dbReference type="InterPro" id="IPR052749">
    <property type="entry name" value="Alpha-tectorin"/>
</dbReference>
<dbReference type="SUPFAM" id="SSF57603">
    <property type="entry name" value="FnI-like domain"/>
    <property type="match status" value="2"/>
</dbReference>
<feature type="domain" description="VWFC" evidence="6">
    <location>
        <begin position="94"/>
        <end position="162"/>
    </location>
</feature>
<sequence length="1260" mass="134725">CPGITENDSVDCPVNTYWNGDSCVGLHDCPCVSDDVVRQTGSVWKEDNGCTNCICIAGISKCTPQICDITSCGPGFKLVTPAGACCPICEVIDTTCLDGSKYVSSKVGQTWTENCEDCICTDTGVICNPVQCPPVVMPICGAGYELVQKVGGCCPVYECVCDKDACDTVMPICEKYFEPVPVDMNACCPKYQCACKIELCPSVFCSVNERKIRTNAYSACCPEYLCEPLSCVDGKGVKHEVGSTFVDPLDSCSQCSCLADGVISCLATQCDPTVISVCPSGAMPVKRPTADGCCVEYVCDCMCSGLNFGWNTFDAKYMSDNQAGVFTVAKDTNSKDFAISISKVECDSGMCIDYIYFEDFVEIDGGEVAVSSDKKTTIMGFVLSMDASGGVQAKSEVTGVSASISSGGMSWSVTMPADYRGSTVGLCGQCDGDCTNELWDGTKSTSSCRVSVTLQSHHTLYHNPKCALKGINAKALFPVLSTAAQSVLTCTLILVSPVSAMVSENGIFCPCGFVAYETAEVHSCISYLLHFRLITTFLLGGNECDALCQMASACRANGHCIEWRTDVLCPYTCPSNKIYKACGPNVVKTCENYKTYSTLAIEYTSEGCFCPDNLVYSNGACISPVSCPVCTDELGNGRYTGEFWKHCSDPCITCTCTAEGNIVQSSATCAAQPECAADETKVLVANDVCCPVYECVPTEKCQNVVCPTYPTPVCGAGEEVQSVVHDECCVEFKCVCNSDLCPIVQVTCEEGEEITTVSDKCCESSVCECRPETCPEAPTCVEEGFELALIKYGRCCSTYECRCTRATCPVEEMLVCDLGEVKTVKNPGECCTKYECVCDKSTCPVCVTTCPSGYKIKTTTLADKCCSEITECVCDESACPTYKGATCDASAGYKAITTGSVWPAYRMTECCPVIYEEVCVCDKSLCPTSTQPQCESYQTMVEVPTSSCCTEYQCICDVSRCSIGVTSCPCNKHVEITRENECCELATCICNTCTEPQTCNEGWTATDTVDDCDCITRTCTPPTKCVYNAEEHAPGSTWQEDICLECCCPAYPNAAGEYVAECTNIQCGKCSSGYTYVPIPGACCGDCVPITCHYEGTQHSVGQTWSPAGDLCTTCTCNMNSATGEVFTTCTAVACAPMDPSCPADKIMTTPDGCCTYCDPSTFQFESGCMPKQNAPEYLTLDGCTSVEQVCISTCEGSCVSKSIYSLESNNFTKACSCCSTSETEERTAEFSCPDGSTKTVTYKVATKCSCQASKCEAMP</sequence>
<keyword evidence="3 4" id="KW-1015">Disulfide bond</keyword>
<feature type="disulfide bond" evidence="4">
    <location>
        <begin position="1184"/>
        <end position="1233"/>
    </location>
</feature>
<dbReference type="InterPro" id="IPR036084">
    <property type="entry name" value="Ser_inhib-like_sf"/>
</dbReference>
<protein>
    <recommendedName>
        <fullName evidence="10">von Willebrand factor</fullName>
    </recommendedName>
</protein>
<evidence type="ECO:0000259" key="5">
    <source>
        <dbReference type="PROSITE" id="PS01225"/>
    </source>
</evidence>
<feature type="domain" description="VWFC" evidence="6">
    <location>
        <begin position="628"/>
        <end position="696"/>
    </location>
</feature>
<evidence type="ECO:0000256" key="2">
    <source>
        <dbReference type="ARBA" id="ARBA00022475"/>
    </source>
</evidence>
<dbReference type="STRING" id="51511.ENSCSAVP00000000364"/>
<dbReference type="GO" id="GO:0005886">
    <property type="term" value="C:plasma membrane"/>
    <property type="evidence" value="ECO:0007669"/>
    <property type="project" value="UniProtKB-SubCell"/>
</dbReference>
<dbReference type="PROSITE" id="PS01208">
    <property type="entry name" value="VWFC_1"/>
    <property type="match status" value="3"/>
</dbReference>
<feature type="disulfide bond" evidence="4">
    <location>
        <begin position="1195"/>
        <end position="1249"/>
    </location>
</feature>
<reference evidence="8" key="3">
    <citation type="submission" date="2025-09" db="UniProtKB">
        <authorList>
            <consortium name="Ensembl"/>
        </authorList>
    </citation>
    <scope>IDENTIFICATION</scope>
</reference>
<dbReference type="SMART" id="SM00214">
    <property type="entry name" value="VWC"/>
    <property type="match status" value="6"/>
</dbReference>
<feature type="domain" description="VWFC" evidence="6">
    <location>
        <begin position="229"/>
        <end position="300"/>
    </location>
</feature>
<feature type="domain" description="VWFD" evidence="7">
    <location>
        <begin position="299"/>
        <end position="467"/>
    </location>
</feature>
<dbReference type="PANTHER" id="PTHR46160:SF9">
    <property type="entry name" value="PROTEIN PRY2-RELATED"/>
    <property type="match status" value="1"/>
</dbReference>
<dbReference type="OMA" id="ITNGTCC"/>
<dbReference type="PANTHER" id="PTHR46160">
    <property type="entry name" value="ALPHA-TECTORIN-RELATED"/>
    <property type="match status" value="1"/>
</dbReference>
<reference evidence="8" key="2">
    <citation type="submission" date="2025-08" db="UniProtKB">
        <authorList>
            <consortium name="Ensembl"/>
        </authorList>
    </citation>
    <scope>IDENTIFICATION</scope>
</reference>
<dbReference type="Pfam" id="PF00093">
    <property type="entry name" value="VWC"/>
    <property type="match status" value="1"/>
</dbReference>
<evidence type="ECO:0000259" key="6">
    <source>
        <dbReference type="PROSITE" id="PS50184"/>
    </source>
</evidence>
<keyword evidence="2" id="KW-0472">Membrane</keyword>
<feature type="domain" description="CTCK" evidence="5">
    <location>
        <begin position="1169"/>
        <end position="1257"/>
    </location>
</feature>
<dbReference type="PROSITE" id="PS01225">
    <property type="entry name" value="CTCK_2"/>
    <property type="match status" value="1"/>
</dbReference>
<dbReference type="AlphaFoldDB" id="H2Y4W6"/>
<dbReference type="PROSITE" id="PS51233">
    <property type="entry name" value="VWFD"/>
    <property type="match status" value="1"/>
</dbReference>
<evidence type="ECO:0000259" key="7">
    <source>
        <dbReference type="PROSITE" id="PS51233"/>
    </source>
</evidence>
<evidence type="ECO:0000256" key="3">
    <source>
        <dbReference type="ARBA" id="ARBA00023157"/>
    </source>
</evidence>
<dbReference type="InterPro" id="IPR006207">
    <property type="entry name" value="Cys_knot_C"/>
</dbReference>
<keyword evidence="2" id="KW-1003">Cell membrane</keyword>
<evidence type="ECO:0000256" key="1">
    <source>
        <dbReference type="ARBA" id="ARBA00004236"/>
    </source>
</evidence>
<dbReference type="PROSITE" id="PS50184">
    <property type="entry name" value="VWFC_2"/>
    <property type="match status" value="6"/>
</dbReference>
<dbReference type="InParanoid" id="H2Y4W6"/>
<evidence type="ECO:0008006" key="10">
    <source>
        <dbReference type="Google" id="ProtNLM"/>
    </source>
</evidence>
<dbReference type="InterPro" id="IPR001846">
    <property type="entry name" value="VWF_type-D"/>
</dbReference>
<dbReference type="SMART" id="SM00041">
    <property type="entry name" value="CT"/>
    <property type="match status" value="1"/>
</dbReference>
<keyword evidence="9" id="KW-1185">Reference proteome</keyword>
<dbReference type="eggNOG" id="KOG1216">
    <property type="taxonomic scope" value="Eukaryota"/>
</dbReference>
<evidence type="ECO:0000256" key="4">
    <source>
        <dbReference type="PROSITE-ProRule" id="PRU00039"/>
    </source>
</evidence>
<proteinExistence type="predicted"/>
<dbReference type="PROSITE" id="PS01185">
    <property type="entry name" value="CTCK_1"/>
    <property type="match status" value="1"/>
</dbReference>
<comment type="subcellular location">
    <subcellularLocation>
        <location evidence="1">Cell membrane</location>
    </subcellularLocation>
</comment>
<feature type="domain" description="VWFC" evidence="6">
    <location>
        <begin position="1090"/>
        <end position="1159"/>
    </location>
</feature>
<feature type="domain" description="VWFC" evidence="6">
    <location>
        <begin position="1023"/>
        <end position="1088"/>
    </location>
</feature>
<dbReference type="GeneTree" id="ENSGT01120000273585"/>